<protein>
    <recommendedName>
        <fullName evidence="2">non-specific serine/threonine protein kinase</fullName>
        <ecNumber evidence="2">2.7.11.1</ecNumber>
    </recommendedName>
</protein>
<feature type="transmembrane region" description="Helical" evidence="17">
    <location>
        <begin position="18"/>
        <end position="41"/>
    </location>
</feature>
<dbReference type="PANTHER" id="PTHR47984">
    <property type="entry name" value="OS01G0323000 PROTEIN"/>
    <property type="match status" value="1"/>
</dbReference>
<dbReference type="PROSITE" id="PS00107">
    <property type="entry name" value="PROTEIN_KINASE_ATP"/>
    <property type="match status" value="1"/>
</dbReference>
<keyword evidence="6 17" id="KW-0812">Transmembrane</keyword>
<comment type="caution">
    <text evidence="19">The sequence shown here is derived from an EMBL/GenBank/DDBJ whole genome shotgun (WGS) entry which is preliminary data.</text>
</comment>
<keyword evidence="10 17" id="KW-1133">Transmembrane helix</keyword>
<dbReference type="InterPro" id="IPR000719">
    <property type="entry name" value="Prot_kinase_dom"/>
</dbReference>
<evidence type="ECO:0000256" key="11">
    <source>
        <dbReference type="ARBA" id="ARBA00023136"/>
    </source>
</evidence>
<dbReference type="InterPro" id="IPR052232">
    <property type="entry name" value="RLK_Ser/Thr-Kinase"/>
</dbReference>
<evidence type="ECO:0000256" key="16">
    <source>
        <dbReference type="SAM" id="MobiDB-lite"/>
    </source>
</evidence>
<keyword evidence="7 14" id="KW-0547">Nucleotide-binding</keyword>
<keyword evidence="8" id="KW-0418">Kinase</keyword>
<dbReference type="InterPro" id="IPR008271">
    <property type="entry name" value="Ser/Thr_kinase_AS"/>
</dbReference>
<dbReference type="PROSITE" id="PS50011">
    <property type="entry name" value="PROTEIN_KINASE_DOM"/>
    <property type="match status" value="1"/>
</dbReference>
<dbReference type="FunFam" id="3.30.200.20:FF:000083">
    <property type="entry name" value="Putative receptor-like protein kinase"/>
    <property type="match status" value="1"/>
</dbReference>
<evidence type="ECO:0000256" key="9">
    <source>
        <dbReference type="ARBA" id="ARBA00022840"/>
    </source>
</evidence>
<feature type="domain" description="Protein kinase" evidence="18">
    <location>
        <begin position="161"/>
        <end position="425"/>
    </location>
</feature>
<feature type="region of interest" description="Disordered" evidence="16">
    <location>
        <begin position="419"/>
        <end position="481"/>
    </location>
</feature>
<evidence type="ECO:0000259" key="18">
    <source>
        <dbReference type="PROSITE" id="PS50011"/>
    </source>
</evidence>
<evidence type="ECO:0000313" key="19">
    <source>
        <dbReference type="EMBL" id="KAJ3702156.1"/>
    </source>
</evidence>
<evidence type="ECO:0000256" key="14">
    <source>
        <dbReference type="PROSITE-ProRule" id="PRU10141"/>
    </source>
</evidence>
<evidence type="ECO:0000256" key="7">
    <source>
        <dbReference type="ARBA" id="ARBA00022741"/>
    </source>
</evidence>
<feature type="compositionally biased region" description="Basic and acidic residues" evidence="16">
    <location>
        <begin position="456"/>
        <end position="471"/>
    </location>
</feature>
<reference evidence="19 20" key="1">
    <citation type="journal article" date="2022" name="Cell">
        <title>Repeat-based holocentromeres influence genome architecture and karyotype evolution.</title>
        <authorList>
            <person name="Hofstatter P.G."/>
            <person name="Thangavel G."/>
            <person name="Lux T."/>
            <person name="Neumann P."/>
            <person name="Vondrak T."/>
            <person name="Novak P."/>
            <person name="Zhang M."/>
            <person name="Costa L."/>
            <person name="Castellani M."/>
            <person name="Scott A."/>
            <person name="Toegelov H."/>
            <person name="Fuchs J."/>
            <person name="Mata-Sucre Y."/>
            <person name="Dias Y."/>
            <person name="Vanzela A.L.L."/>
            <person name="Huettel B."/>
            <person name="Almeida C.C.S."/>
            <person name="Simkova H."/>
            <person name="Souza G."/>
            <person name="Pedrosa-Harand A."/>
            <person name="Macas J."/>
            <person name="Mayer K.F.X."/>
            <person name="Houben A."/>
            <person name="Marques A."/>
        </authorList>
    </citation>
    <scope>NUCLEOTIDE SEQUENCE [LARGE SCALE GENOMIC DNA]</scope>
    <source>
        <strain evidence="19">RhyTen1mFocal</strain>
    </source>
</reference>
<feature type="binding site" evidence="14">
    <location>
        <position position="190"/>
    </location>
    <ligand>
        <name>ATP</name>
        <dbReference type="ChEBI" id="CHEBI:30616"/>
    </ligand>
</feature>
<dbReference type="InterPro" id="IPR017441">
    <property type="entry name" value="Protein_kinase_ATP_BS"/>
</dbReference>
<keyword evidence="9 14" id="KW-0067">ATP-binding</keyword>
<name>A0AAD5ZQJ3_9POAL</name>
<comment type="catalytic activity">
    <reaction evidence="13">
        <text>L-seryl-[protein] + ATP = O-phospho-L-seryl-[protein] + ADP + H(+)</text>
        <dbReference type="Rhea" id="RHEA:17989"/>
        <dbReference type="Rhea" id="RHEA-COMP:9863"/>
        <dbReference type="Rhea" id="RHEA-COMP:11604"/>
        <dbReference type="ChEBI" id="CHEBI:15378"/>
        <dbReference type="ChEBI" id="CHEBI:29999"/>
        <dbReference type="ChEBI" id="CHEBI:30616"/>
        <dbReference type="ChEBI" id="CHEBI:83421"/>
        <dbReference type="ChEBI" id="CHEBI:456216"/>
        <dbReference type="EC" id="2.7.11.1"/>
    </reaction>
</comment>
<comment type="subcellular location">
    <subcellularLocation>
        <location evidence="1">Membrane</location>
        <topology evidence="1">Single-pass membrane protein</topology>
    </subcellularLocation>
</comment>
<comment type="catalytic activity">
    <reaction evidence="12">
        <text>L-threonyl-[protein] + ATP = O-phospho-L-threonyl-[protein] + ADP + H(+)</text>
        <dbReference type="Rhea" id="RHEA:46608"/>
        <dbReference type="Rhea" id="RHEA-COMP:11060"/>
        <dbReference type="Rhea" id="RHEA-COMP:11605"/>
        <dbReference type="ChEBI" id="CHEBI:15378"/>
        <dbReference type="ChEBI" id="CHEBI:30013"/>
        <dbReference type="ChEBI" id="CHEBI:30616"/>
        <dbReference type="ChEBI" id="CHEBI:61977"/>
        <dbReference type="ChEBI" id="CHEBI:456216"/>
        <dbReference type="EC" id="2.7.11.1"/>
    </reaction>
</comment>
<dbReference type="GO" id="GO:0016020">
    <property type="term" value="C:membrane"/>
    <property type="evidence" value="ECO:0007669"/>
    <property type="project" value="UniProtKB-SubCell"/>
</dbReference>
<evidence type="ECO:0000256" key="10">
    <source>
        <dbReference type="ARBA" id="ARBA00022989"/>
    </source>
</evidence>
<keyword evidence="4" id="KW-0597">Phosphoprotein</keyword>
<evidence type="ECO:0000256" key="5">
    <source>
        <dbReference type="ARBA" id="ARBA00022679"/>
    </source>
</evidence>
<dbReference type="GO" id="GO:0005524">
    <property type="term" value="F:ATP binding"/>
    <property type="evidence" value="ECO:0007669"/>
    <property type="project" value="UniProtKB-UniRule"/>
</dbReference>
<evidence type="ECO:0000313" key="20">
    <source>
        <dbReference type="Proteomes" id="UP001210211"/>
    </source>
</evidence>
<sequence length="481" mass="54013">MASLKDQLSESTFIGLKLWILITILVGIFILVSFLIVVVCTNFRAKRQVRRSASLNQLIQIPPIPKEIKEVRIDSNMPAVVPHSVAPNSSNTKEYFNSDVEGGTDTESHSGSFRYNGKEGEKSYAYQMPVQSPLTGLPEMSYLGWGHWFTLRDLEVATNRFSKDNVLGEGGYGVVYRGQLINGTQVAIKKLLNNLGQAEKEFRVEVEAIGHVRHKNLVRLLGYCVEGTQRMLVYEYVNNGNLEQWLHGAMMHHGALTWEARIKILLGTARALAYLHEAIEPKVVHRDIKSSNILLDEEFNAKISDFGLAKLLGAGKSHITTRVMGTFGYVAPEYANTGLLNEKSDVYSFGVVVLEAITGRDPVDYGRPQNEVNLVDWLKMMVASRRSEEVVDPSIEIKPSTRAIKRALLTALRCVDPDADKRPKMGQVVRMLDSDEPIRRSDRRQRHNRAGSNEFDSQRENSDTDKSDNPDSKPVTSSRRK</sequence>
<evidence type="ECO:0000256" key="12">
    <source>
        <dbReference type="ARBA" id="ARBA00047899"/>
    </source>
</evidence>
<dbReference type="AlphaFoldDB" id="A0AAD5ZQJ3"/>
<dbReference type="EMBL" id="JAMRDG010000001">
    <property type="protein sequence ID" value="KAJ3702156.1"/>
    <property type="molecule type" value="Genomic_DNA"/>
</dbReference>
<evidence type="ECO:0000256" key="2">
    <source>
        <dbReference type="ARBA" id="ARBA00012513"/>
    </source>
</evidence>
<keyword evidence="11 17" id="KW-0472">Membrane</keyword>
<dbReference type="GO" id="GO:0004674">
    <property type="term" value="F:protein serine/threonine kinase activity"/>
    <property type="evidence" value="ECO:0007669"/>
    <property type="project" value="UniProtKB-KW"/>
</dbReference>
<evidence type="ECO:0000256" key="17">
    <source>
        <dbReference type="SAM" id="Phobius"/>
    </source>
</evidence>
<comment type="similarity">
    <text evidence="15">Belongs to the protein kinase superfamily.</text>
</comment>
<dbReference type="Gene3D" id="3.30.200.20">
    <property type="entry name" value="Phosphorylase Kinase, domain 1"/>
    <property type="match status" value="1"/>
</dbReference>
<keyword evidence="20" id="KW-1185">Reference proteome</keyword>
<evidence type="ECO:0000256" key="13">
    <source>
        <dbReference type="ARBA" id="ARBA00048679"/>
    </source>
</evidence>
<accession>A0AAD5ZQJ3</accession>
<dbReference type="InterPro" id="IPR011009">
    <property type="entry name" value="Kinase-like_dom_sf"/>
</dbReference>
<evidence type="ECO:0000256" key="4">
    <source>
        <dbReference type="ARBA" id="ARBA00022553"/>
    </source>
</evidence>
<proteinExistence type="inferred from homology"/>
<gene>
    <name evidence="19" type="ORF">LUZ61_005861</name>
</gene>
<evidence type="ECO:0000256" key="8">
    <source>
        <dbReference type="ARBA" id="ARBA00022777"/>
    </source>
</evidence>
<dbReference type="CDD" id="cd14066">
    <property type="entry name" value="STKc_IRAK"/>
    <property type="match status" value="1"/>
</dbReference>
<keyword evidence="3 15" id="KW-0723">Serine/threonine-protein kinase</keyword>
<evidence type="ECO:0000256" key="15">
    <source>
        <dbReference type="RuleBase" id="RU000304"/>
    </source>
</evidence>
<organism evidence="19 20">
    <name type="scientific">Rhynchospora tenuis</name>
    <dbReference type="NCBI Taxonomy" id="198213"/>
    <lineage>
        <taxon>Eukaryota</taxon>
        <taxon>Viridiplantae</taxon>
        <taxon>Streptophyta</taxon>
        <taxon>Embryophyta</taxon>
        <taxon>Tracheophyta</taxon>
        <taxon>Spermatophyta</taxon>
        <taxon>Magnoliopsida</taxon>
        <taxon>Liliopsida</taxon>
        <taxon>Poales</taxon>
        <taxon>Cyperaceae</taxon>
        <taxon>Cyperoideae</taxon>
        <taxon>Rhynchosporeae</taxon>
        <taxon>Rhynchospora</taxon>
    </lineage>
</organism>
<dbReference type="Proteomes" id="UP001210211">
    <property type="component" value="Unassembled WGS sequence"/>
</dbReference>
<evidence type="ECO:0000256" key="1">
    <source>
        <dbReference type="ARBA" id="ARBA00004167"/>
    </source>
</evidence>
<dbReference type="PROSITE" id="PS00108">
    <property type="entry name" value="PROTEIN_KINASE_ST"/>
    <property type="match status" value="1"/>
</dbReference>
<evidence type="ECO:0000256" key="3">
    <source>
        <dbReference type="ARBA" id="ARBA00022527"/>
    </source>
</evidence>
<dbReference type="PANTHER" id="PTHR47984:SF14">
    <property type="entry name" value="OS01G0323000 PROTEIN"/>
    <property type="match status" value="1"/>
</dbReference>
<dbReference type="EC" id="2.7.11.1" evidence="2"/>
<dbReference type="Gene3D" id="1.10.510.10">
    <property type="entry name" value="Transferase(Phosphotransferase) domain 1"/>
    <property type="match status" value="1"/>
</dbReference>
<evidence type="ECO:0000256" key="6">
    <source>
        <dbReference type="ARBA" id="ARBA00022692"/>
    </source>
</evidence>
<dbReference type="FunFam" id="1.10.510.10:FF:000035">
    <property type="entry name" value="Putative receptor-like serine/threonine-protein kinase"/>
    <property type="match status" value="1"/>
</dbReference>
<keyword evidence="5" id="KW-0808">Transferase</keyword>
<dbReference type="Pfam" id="PF00069">
    <property type="entry name" value="Pkinase"/>
    <property type="match status" value="1"/>
</dbReference>
<dbReference type="SMART" id="SM00220">
    <property type="entry name" value="S_TKc"/>
    <property type="match status" value="1"/>
</dbReference>
<dbReference type="SUPFAM" id="SSF56112">
    <property type="entry name" value="Protein kinase-like (PK-like)"/>
    <property type="match status" value="1"/>
</dbReference>